<dbReference type="Pfam" id="PF01127">
    <property type="entry name" value="Sdh_cyt"/>
    <property type="match status" value="1"/>
</dbReference>
<dbReference type="NCBIfam" id="TIGR02968">
    <property type="entry name" value="succ_dehyd_anc"/>
    <property type="match status" value="1"/>
</dbReference>
<evidence type="ECO:0000313" key="18">
    <source>
        <dbReference type="Proteomes" id="UP000198703"/>
    </source>
</evidence>
<dbReference type="SUPFAM" id="SSF81343">
    <property type="entry name" value="Fumarate reductase respiratory complex transmembrane subunits"/>
    <property type="match status" value="1"/>
</dbReference>
<proteinExistence type="predicted"/>
<evidence type="ECO:0000313" key="17">
    <source>
        <dbReference type="EMBL" id="SDZ77915.1"/>
    </source>
</evidence>
<protein>
    <recommendedName>
        <fullName evidence="6">Succinate dehydrogenase hydrophobic membrane anchor subunit</fullName>
    </recommendedName>
</protein>
<dbReference type="GO" id="GO:0046872">
    <property type="term" value="F:metal ion binding"/>
    <property type="evidence" value="ECO:0007669"/>
    <property type="project" value="UniProtKB-KW"/>
</dbReference>
<evidence type="ECO:0000256" key="9">
    <source>
        <dbReference type="ARBA" id="ARBA00022617"/>
    </source>
</evidence>
<evidence type="ECO:0000256" key="4">
    <source>
        <dbReference type="ARBA" id="ARBA00005163"/>
    </source>
</evidence>
<evidence type="ECO:0000256" key="7">
    <source>
        <dbReference type="ARBA" id="ARBA00022448"/>
    </source>
</evidence>
<evidence type="ECO:0000256" key="5">
    <source>
        <dbReference type="ARBA" id="ARBA00011558"/>
    </source>
</evidence>
<evidence type="ECO:0000256" key="12">
    <source>
        <dbReference type="ARBA" id="ARBA00022982"/>
    </source>
</evidence>
<keyword evidence="11" id="KW-0479">Metal-binding</keyword>
<feature type="transmembrane region" description="Helical" evidence="16">
    <location>
        <begin position="100"/>
        <end position="124"/>
    </location>
</feature>
<dbReference type="Proteomes" id="UP000198703">
    <property type="component" value="Unassembled WGS sequence"/>
</dbReference>
<name>A0A1H3VSU8_9RHOB</name>
<sequence>MSYQTPMSRVIGLGSAKEGVGHWWSQRVSSIALIPLTLLAILPLGRAIGAGRDAVLATYADPFNALVMLLLIGVTFRHLQQGLQVVIEDYVHHRAWRTGLLLANSGFCWIVGLAGAFGVAKIALSA</sequence>
<dbReference type="CDD" id="cd03495">
    <property type="entry name" value="SQR_TypeC_SdhD_like"/>
    <property type="match status" value="1"/>
</dbReference>
<accession>A0A1H3VSU8</accession>
<evidence type="ECO:0000256" key="14">
    <source>
        <dbReference type="ARBA" id="ARBA00023004"/>
    </source>
</evidence>
<keyword evidence="10 16" id="KW-0812">Transmembrane</keyword>
<gene>
    <name evidence="17" type="ORF">SAMN05444370_101307</name>
</gene>
<keyword evidence="7" id="KW-0813">Transport</keyword>
<organism evidence="17 18">
    <name type="scientific">Rubrimonas cliftonensis</name>
    <dbReference type="NCBI Taxonomy" id="89524"/>
    <lineage>
        <taxon>Bacteria</taxon>
        <taxon>Pseudomonadati</taxon>
        <taxon>Pseudomonadota</taxon>
        <taxon>Alphaproteobacteria</taxon>
        <taxon>Rhodobacterales</taxon>
        <taxon>Paracoccaceae</taxon>
        <taxon>Rubrimonas</taxon>
    </lineage>
</organism>
<evidence type="ECO:0000256" key="15">
    <source>
        <dbReference type="ARBA" id="ARBA00023136"/>
    </source>
</evidence>
<keyword evidence="13 16" id="KW-1133">Transmembrane helix</keyword>
<evidence type="ECO:0000256" key="10">
    <source>
        <dbReference type="ARBA" id="ARBA00022692"/>
    </source>
</evidence>
<evidence type="ECO:0000256" key="16">
    <source>
        <dbReference type="SAM" id="Phobius"/>
    </source>
</evidence>
<reference evidence="17 18" key="1">
    <citation type="submission" date="2016-10" db="EMBL/GenBank/DDBJ databases">
        <authorList>
            <person name="de Groot N.N."/>
        </authorList>
    </citation>
    <scope>NUCLEOTIDE SEQUENCE [LARGE SCALE GENOMIC DNA]</scope>
    <source>
        <strain evidence="17 18">DSM 15345</strain>
    </source>
</reference>
<evidence type="ECO:0000256" key="11">
    <source>
        <dbReference type="ARBA" id="ARBA00022723"/>
    </source>
</evidence>
<evidence type="ECO:0000256" key="6">
    <source>
        <dbReference type="ARBA" id="ARBA00019425"/>
    </source>
</evidence>
<comment type="cofactor">
    <cofactor evidence="1">
        <name>heme</name>
        <dbReference type="ChEBI" id="CHEBI:30413"/>
    </cofactor>
</comment>
<dbReference type="AlphaFoldDB" id="A0A1H3VSU8"/>
<keyword evidence="14" id="KW-0408">Iron</keyword>
<evidence type="ECO:0000256" key="13">
    <source>
        <dbReference type="ARBA" id="ARBA00022989"/>
    </source>
</evidence>
<keyword evidence="12" id="KW-0249">Electron transport</keyword>
<comment type="pathway">
    <text evidence="4">Carbohydrate metabolism; tricarboxylic acid cycle.</text>
</comment>
<dbReference type="EMBL" id="FNQM01000001">
    <property type="protein sequence ID" value="SDZ77915.1"/>
    <property type="molecule type" value="Genomic_DNA"/>
</dbReference>
<comment type="subcellular location">
    <subcellularLocation>
        <location evidence="3">Membrane</location>
        <topology evidence="3">Multi-pass membrane protein</topology>
    </subcellularLocation>
</comment>
<keyword evidence="8" id="KW-0816">Tricarboxylic acid cycle</keyword>
<dbReference type="GO" id="GO:0006099">
    <property type="term" value="P:tricarboxylic acid cycle"/>
    <property type="evidence" value="ECO:0007669"/>
    <property type="project" value="UniProtKB-UniPathway"/>
</dbReference>
<evidence type="ECO:0000256" key="1">
    <source>
        <dbReference type="ARBA" id="ARBA00001971"/>
    </source>
</evidence>
<evidence type="ECO:0000256" key="3">
    <source>
        <dbReference type="ARBA" id="ARBA00004141"/>
    </source>
</evidence>
<keyword evidence="9" id="KW-0349">Heme</keyword>
<keyword evidence="15 16" id="KW-0472">Membrane</keyword>
<evidence type="ECO:0000256" key="8">
    <source>
        <dbReference type="ARBA" id="ARBA00022532"/>
    </source>
</evidence>
<evidence type="ECO:0000256" key="2">
    <source>
        <dbReference type="ARBA" id="ARBA00004050"/>
    </source>
</evidence>
<keyword evidence="18" id="KW-1185">Reference proteome</keyword>
<dbReference type="OrthoDB" id="9809280at2"/>
<dbReference type="Gene3D" id="1.20.1300.10">
    <property type="entry name" value="Fumarate reductase/succinate dehydrogenase, transmembrane subunit"/>
    <property type="match status" value="1"/>
</dbReference>
<dbReference type="GO" id="GO:0016020">
    <property type="term" value="C:membrane"/>
    <property type="evidence" value="ECO:0007669"/>
    <property type="project" value="UniProtKB-SubCell"/>
</dbReference>
<comment type="function">
    <text evidence="2">Membrane-anchoring subunit of succinate dehydrogenase (SDH).</text>
</comment>
<dbReference type="STRING" id="89524.SAMN05444370_101307"/>
<dbReference type="InterPro" id="IPR000701">
    <property type="entry name" value="SuccDH_FuR_B_TM-su"/>
</dbReference>
<dbReference type="InterPro" id="IPR034804">
    <property type="entry name" value="SQR/QFR_C/D"/>
</dbReference>
<feature type="transmembrane region" description="Helical" evidence="16">
    <location>
        <begin position="63"/>
        <end position="79"/>
    </location>
</feature>
<dbReference type="InterPro" id="IPR014312">
    <property type="entry name" value="Succ_DH_anchor"/>
</dbReference>
<dbReference type="GO" id="GO:0020037">
    <property type="term" value="F:heme binding"/>
    <property type="evidence" value="ECO:0007669"/>
    <property type="project" value="InterPro"/>
</dbReference>
<dbReference type="UniPathway" id="UPA00223"/>
<comment type="subunit">
    <text evidence="5">Part of an enzyme complex containing four subunits: a flavoprotein, an iron-sulfur protein, plus two membrane-anchoring proteins, SdhC and SdhD.</text>
</comment>
<dbReference type="RefSeq" id="WP_093247712.1">
    <property type="nucleotide sequence ID" value="NZ_FNQM01000001.1"/>
</dbReference>